<protein>
    <recommendedName>
        <fullName evidence="3">DUF3800 domain-containing protein</fullName>
    </recommendedName>
</protein>
<reference evidence="1 2" key="1">
    <citation type="submission" date="2016-10" db="EMBL/GenBank/DDBJ databases">
        <authorList>
            <person name="de Groot N.N."/>
        </authorList>
    </citation>
    <scope>NUCLEOTIDE SEQUENCE [LARGE SCALE GENOMIC DNA]</scope>
    <source>
        <strain evidence="1 2">CGMCC 4.6945</strain>
    </source>
</reference>
<evidence type="ECO:0000313" key="2">
    <source>
        <dbReference type="Proteomes" id="UP000199012"/>
    </source>
</evidence>
<accession>A0A1I0X7Q0</accession>
<sequence length="243" mass="27083">MFLTYLDESGNTGSRLDDPDQPVHWLVAVLVPEEQVLPLAAAVDAVVAAHVPQDPRRELHGAELFGGDKRWRGVPPGTRLEVYEEALRLLQAHGCAVAHASVDKRRLAARHLRPHPPHLLALQFLVEKLDGYLAYQRDPLRQRALLVADETNEHEAFALDMVKGLQATGAGVVAGRQLRHIVDTVHFVRSETNRGVQLADLAAYGLARAERVRDSMSAGNVALVRLVDEYVLPQVRTYRMRWP</sequence>
<keyword evidence="2" id="KW-1185">Reference proteome</keyword>
<dbReference type="STRING" id="988821.SAMN05421867_104192"/>
<evidence type="ECO:0008006" key="3">
    <source>
        <dbReference type="Google" id="ProtNLM"/>
    </source>
</evidence>
<dbReference type="AlphaFoldDB" id="A0A1I0X7Q0"/>
<gene>
    <name evidence="1" type="ORF">SAMN05421867_104192</name>
</gene>
<proteinExistence type="predicted"/>
<evidence type="ECO:0000313" key="1">
    <source>
        <dbReference type="EMBL" id="SFA97035.1"/>
    </source>
</evidence>
<dbReference type="Pfam" id="PF12686">
    <property type="entry name" value="DUF3800"/>
    <property type="match status" value="1"/>
</dbReference>
<name>A0A1I0X7Q0_9CELL</name>
<dbReference type="RefSeq" id="WP_090031604.1">
    <property type="nucleotide sequence ID" value="NZ_BONM01000017.1"/>
</dbReference>
<organism evidence="1 2">
    <name type="scientific">Cellulomonas marina</name>
    <dbReference type="NCBI Taxonomy" id="988821"/>
    <lineage>
        <taxon>Bacteria</taxon>
        <taxon>Bacillati</taxon>
        <taxon>Actinomycetota</taxon>
        <taxon>Actinomycetes</taxon>
        <taxon>Micrococcales</taxon>
        <taxon>Cellulomonadaceae</taxon>
        <taxon>Cellulomonas</taxon>
    </lineage>
</organism>
<dbReference type="InterPro" id="IPR024524">
    <property type="entry name" value="DUF3800"/>
</dbReference>
<dbReference type="EMBL" id="FOKA01000004">
    <property type="protein sequence ID" value="SFA97035.1"/>
    <property type="molecule type" value="Genomic_DNA"/>
</dbReference>
<dbReference type="Proteomes" id="UP000199012">
    <property type="component" value="Unassembled WGS sequence"/>
</dbReference>
<dbReference type="OrthoDB" id="4402049at2"/>